<organism evidence="1 2">
    <name type="scientific">Lactuca sativa</name>
    <name type="common">Garden lettuce</name>
    <dbReference type="NCBI Taxonomy" id="4236"/>
    <lineage>
        <taxon>Eukaryota</taxon>
        <taxon>Viridiplantae</taxon>
        <taxon>Streptophyta</taxon>
        <taxon>Embryophyta</taxon>
        <taxon>Tracheophyta</taxon>
        <taxon>Spermatophyta</taxon>
        <taxon>Magnoliopsida</taxon>
        <taxon>eudicotyledons</taxon>
        <taxon>Gunneridae</taxon>
        <taxon>Pentapetalae</taxon>
        <taxon>asterids</taxon>
        <taxon>campanulids</taxon>
        <taxon>Asterales</taxon>
        <taxon>Asteraceae</taxon>
        <taxon>Cichorioideae</taxon>
        <taxon>Cichorieae</taxon>
        <taxon>Lactucinae</taxon>
        <taxon>Lactuca</taxon>
    </lineage>
</organism>
<protein>
    <submittedName>
        <fullName evidence="1">Uncharacterized protein</fullName>
    </submittedName>
</protein>
<gene>
    <name evidence="1" type="ORF">LSAT_V11C400200490</name>
</gene>
<comment type="caution">
    <text evidence="1">The sequence shown here is derived from an EMBL/GenBank/DDBJ whole genome shotgun (WGS) entry which is preliminary data.</text>
</comment>
<evidence type="ECO:0000313" key="1">
    <source>
        <dbReference type="EMBL" id="KAJ0209213.1"/>
    </source>
</evidence>
<dbReference type="Proteomes" id="UP000235145">
    <property type="component" value="Unassembled WGS sequence"/>
</dbReference>
<sequence length="174" mass="19704">MTREITEEKNDVGKENLKDLRKEEELGRNCIFLIQGGTKENGVISVANDMLEAVKVLQLLKNVSNVVSWDILVEIVYQTSSCVSTVEKEVIYMKTAREEKTNVSRDIRRDDRGKMKEVKKEEGREVVTRGRAFQRTVKEARDKPDVVSDEFSGLPPDREVEFTIDLAAGSNPTA</sequence>
<dbReference type="AlphaFoldDB" id="A0A9R1VR69"/>
<reference evidence="1 2" key="1">
    <citation type="journal article" date="2017" name="Nat. Commun.">
        <title>Genome assembly with in vitro proximity ligation data and whole-genome triplication in lettuce.</title>
        <authorList>
            <person name="Reyes-Chin-Wo S."/>
            <person name="Wang Z."/>
            <person name="Yang X."/>
            <person name="Kozik A."/>
            <person name="Arikit S."/>
            <person name="Song C."/>
            <person name="Xia L."/>
            <person name="Froenicke L."/>
            <person name="Lavelle D.O."/>
            <person name="Truco M.J."/>
            <person name="Xia R."/>
            <person name="Zhu S."/>
            <person name="Xu C."/>
            <person name="Xu H."/>
            <person name="Xu X."/>
            <person name="Cox K."/>
            <person name="Korf I."/>
            <person name="Meyers B.C."/>
            <person name="Michelmore R.W."/>
        </authorList>
    </citation>
    <scope>NUCLEOTIDE SEQUENCE [LARGE SCALE GENOMIC DNA]</scope>
    <source>
        <strain evidence="2">cv. Salinas</strain>
        <tissue evidence="1">Seedlings</tissue>
    </source>
</reference>
<evidence type="ECO:0000313" key="2">
    <source>
        <dbReference type="Proteomes" id="UP000235145"/>
    </source>
</evidence>
<name>A0A9R1VR69_LACSA</name>
<dbReference type="EMBL" id="NBSK02000004">
    <property type="protein sequence ID" value="KAJ0209213.1"/>
    <property type="molecule type" value="Genomic_DNA"/>
</dbReference>
<keyword evidence="2" id="KW-1185">Reference proteome</keyword>
<accession>A0A9R1VR69</accession>
<proteinExistence type="predicted"/>